<dbReference type="PANTHER" id="PTHR11640">
    <property type="entry name" value="NEPHRIN"/>
    <property type="match status" value="1"/>
</dbReference>
<dbReference type="InterPro" id="IPR051275">
    <property type="entry name" value="Cell_adhesion_signaling"/>
</dbReference>
<dbReference type="EMBL" id="CAJPWZ010000488">
    <property type="protein sequence ID" value="CAG2194641.1"/>
    <property type="molecule type" value="Genomic_DNA"/>
</dbReference>
<keyword evidence="7" id="KW-0808">Transferase</keyword>
<dbReference type="GO" id="GO:0005911">
    <property type="term" value="C:cell-cell junction"/>
    <property type="evidence" value="ECO:0007669"/>
    <property type="project" value="TreeGrafter"/>
</dbReference>
<dbReference type="GO" id="GO:0098609">
    <property type="term" value="P:cell-cell adhesion"/>
    <property type="evidence" value="ECO:0007669"/>
    <property type="project" value="TreeGrafter"/>
</dbReference>
<evidence type="ECO:0000313" key="7">
    <source>
        <dbReference type="EMBL" id="CAG2194641.1"/>
    </source>
</evidence>
<dbReference type="InterPro" id="IPR007110">
    <property type="entry name" value="Ig-like_dom"/>
</dbReference>
<evidence type="ECO:0000259" key="6">
    <source>
        <dbReference type="PROSITE" id="PS50835"/>
    </source>
</evidence>
<keyword evidence="5" id="KW-0393">Immunoglobulin domain</keyword>
<proteinExistence type="predicted"/>
<evidence type="ECO:0000256" key="2">
    <source>
        <dbReference type="ARBA" id="ARBA00023136"/>
    </source>
</evidence>
<comment type="caution">
    <text evidence="7">The sequence shown here is derived from an EMBL/GenBank/DDBJ whole genome shotgun (WGS) entry which is preliminary data.</text>
</comment>
<dbReference type="InterPro" id="IPR036179">
    <property type="entry name" value="Ig-like_dom_sf"/>
</dbReference>
<evidence type="ECO:0000256" key="5">
    <source>
        <dbReference type="ARBA" id="ARBA00023319"/>
    </source>
</evidence>
<accession>A0A8S3QGI8</accession>
<feature type="domain" description="Ig-like" evidence="6">
    <location>
        <begin position="286"/>
        <end position="375"/>
    </location>
</feature>
<gene>
    <name evidence="7" type="ORF">MEDL_9660</name>
</gene>
<keyword evidence="3" id="KW-1015">Disulfide bond</keyword>
<dbReference type="InterPro" id="IPR003599">
    <property type="entry name" value="Ig_sub"/>
</dbReference>
<dbReference type="SUPFAM" id="SSF48726">
    <property type="entry name" value="Immunoglobulin"/>
    <property type="match status" value="3"/>
</dbReference>
<evidence type="ECO:0000256" key="4">
    <source>
        <dbReference type="ARBA" id="ARBA00023180"/>
    </source>
</evidence>
<sequence>MFPALITQFLIINFYESSLIIEKREAQVESTKKKGCRELVTASSKLTSDKNNHAVQQNTYQNYKDKNISVRYAKTGDPVELSCRFTSLSTTFVWRGPKQLTTYSIDLVINEDLEQKDNIIITKNMTIGNYILRILNFGNENEGLYQCDSVVNGKLTIYKVEVKSAEEPILKIVNETDTEVILVTKEQRQTIRTRQGNIDQHIYEVELGKPCNVSIEISSFQKPQTSWATNAGGKLGVWDVQKASEEIFTLFSTIVPERSSHLGRYYFIVRNNIGSYKHYIELKSTPVLLTPPHPVCNISSHIDLECAITLEEPTSSFSTMWLHQINEITLRTFSGTKRENCSFLQISFCDNRDAGDYVCKWSTTNKEYSASVHVTVHDQPVISKRSVTTTKDSVSLLLYFLSDPKPESIIWYQGDKVIVKNDTRFTQLVHKSEIEHEIHMKNVKQKGFLTSLTIHNYEGSGRHVYSCQIQNAFGTMAAEFENTTNFNLKVSNQSGNMITRRIDTLSERSTEEVKLRKIQSSCSDYEKINSEYFHGMDLRSGDNAFKNFVNVQSNSYEHPNKYEELDGTKKDVHEYK</sequence>
<feature type="domain" description="Ig-like" evidence="6">
    <location>
        <begin position="76"/>
        <end position="147"/>
    </location>
</feature>
<protein>
    <submittedName>
        <fullName evidence="7">TTN</fullName>
        <ecNumber evidence="7">2.7.11.1</ecNumber>
    </submittedName>
</protein>
<dbReference type="EC" id="2.7.11.1" evidence="7"/>
<keyword evidence="2" id="KW-0472">Membrane</keyword>
<dbReference type="InterPro" id="IPR013783">
    <property type="entry name" value="Ig-like_fold"/>
</dbReference>
<dbReference type="GO" id="GO:0004674">
    <property type="term" value="F:protein serine/threonine kinase activity"/>
    <property type="evidence" value="ECO:0007669"/>
    <property type="project" value="UniProtKB-EC"/>
</dbReference>
<evidence type="ECO:0000256" key="3">
    <source>
        <dbReference type="ARBA" id="ARBA00023157"/>
    </source>
</evidence>
<evidence type="ECO:0000313" key="8">
    <source>
        <dbReference type="Proteomes" id="UP000683360"/>
    </source>
</evidence>
<dbReference type="GO" id="GO:0050839">
    <property type="term" value="F:cell adhesion molecule binding"/>
    <property type="evidence" value="ECO:0007669"/>
    <property type="project" value="TreeGrafter"/>
</dbReference>
<comment type="subcellular location">
    <subcellularLocation>
        <location evidence="1">Membrane</location>
        <topology evidence="1">Single-pass type I membrane protein</topology>
    </subcellularLocation>
</comment>
<evidence type="ECO:0000256" key="1">
    <source>
        <dbReference type="ARBA" id="ARBA00004479"/>
    </source>
</evidence>
<dbReference type="PANTHER" id="PTHR11640:SF164">
    <property type="entry name" value="MAM DOMAIN-CONTAINING GLYCOSYLPHOSPHATIDYLINOSITOL ANCHOR PROTEIN 1"/>
    <property type="match status" value="1"/>
</dbReference>
<keyword evidence="8" id="KW-1185">Reference proteome</keyword>
<dbReference type="AlphaFoldDB" id="A0A8S3QGI8"/>
<reference evidence="7" key="1">
    <citation type="submission" date="2021-03" db="EMBL/GenBank/DDBJ databases">
        <authorList>
            <person name="Bekaert M."/>
        </authorList>
    </citation>
    <scope>NUCLEOTIDE SEQUENCE</scope>
</reference>
<dbReference type="SMART" id="SM00409">
    <property type="entry name" value="IG"/>
    <property type="match status" value="3"/>
</dbReference>
<dbReference type="OrthoDB" id="10417419at2759"/>
<dbReference type="Gene3D" id="2.60.40.10">
    <property type="entry name" value="Immunoglobulins"/>
    <property type="match status" value="3"/>
</dbReference>
<keyword evidence="4" id="KW-0325">Glycoprotein</keyword>
<dbReference type="GO" id="GO:0005886">
    <property type="term" value="C:plasma membrane"/>
    <property type="evidence" value="ECO:0007669"/>
    <property type="project" value="TreeGrafter"/>
</dbReference>
<name>A0A8S3QGI8_MYTED</name>
<dbReference type="PROSITE" id="PS50835">
    <property type="entry name" value="IG_LIKE"/>
    <property type="match status" value="2"/>
</dbReference>
<dbReference type="Proteomes" id="UP000683360">
    <property type="component" value="Unassembled WGS sequence"/>
</dbReference>
<organism evidence="7 8">
    <name type="scientific">Mytilus edulis</name>
    <name type="common">Blue mussel</name>
    <dbReference type="NCBI Taxonomy" id="6550"/>
    <lineage>
        <taxon>Eukaryota</taxon>
        <taxon>Metazoa</taxon>
        <taxon>Spiralia</taxon>
        <taxon>Lophotrochozoa</taxon>
        <taxon>Mollusca</taxon>
        <taxon>Bivalvia</taxon>
        <taxon>Autobranchia</taxon>
        <taxon>Pteriomorphia</taxon>
        <taxon>Mytilida</taxon>
        <taxon>Mytiloidea</taxon>
        <taxon>Mytilidae</taxon>
        <taxon>Mytilinae</taxon>
        <taxon>Mytilus</taxon>
    </lineage>
</organism>